<evidence type="ECO:0000256" key="2">
    <source>
        <dbReference type="SAM" id="SignalP"/>
    </source>
</evidence>
<dbReference type="EMBL" id="CP034549">
    <property type="protein sequence ID" value="AZQ43988.1"/>
    <property type="molecule type" value="Genomic_DNA"/>
</dbReference>
<dbReference type="Gene3D" id="3.60.15.10">
    <property type="entry name" value="Ribonuclease Z/Hydroxyacylglutathione hydrolase-like"/>
    <property type="match status" value="1"/>
</dbReference>
<dbReference type="AlphaFoldDB" id="A0A3S9MXX4"/>
<accession>A0A3S9MXX4</accession>
<dbReference type="GO" id="GO:0016787">
    <property type="term" value="F:hydrolase activity"/>
    <property type="evidence" value="ECO:0007669"/>
    <property type="project" value="UniProtKB-KW"/>
</dbReference>
<dbReference type="SUPFAM" id="SSF56281">
    <property type="entry name" value="Metallo-hydrolase/oxidoreductase"/>
    <property type="match status" value="1"/>
</dbReference>
<dbReference type="Proteomes" id="UP000279600">
    <property type="component" value="Chromosome"/>
</dbReference>
<evidence type="ECO:0000259" key="3">
    <source>
        <dbReference type="SMART" id="SM00849"/>
    </source>
</evidence>
<dbReference type="RefSeq" id="WP_126446980.1">
    <property type="nucleotide sequence ID" value="NZ_CP034549.1"/>
</dbReference>
<feature type="domain" description="Metallo-beta-lactamase" evidence="3">
    <location>
        <begin position="45"/>
        <end position="217"/>
    </location>
</feature>
<dbReference type="Pfam" id="PF00753">
    <property type="entry name" value="Lactamase_B"/>
    <property type="match status" value="1"/>
</dbReference>
<protein>
    <submittedName>
        <fullName evidence="4">MBL fold metallo-hydrolase</fullName>
    </submittedName>
</protein>
<keyword evidence="4" id="KW-0378">Hydrolase</keyword>
<dbReference type="OrthoDB" id="9769598at2"/>
<gene>
    <name evidence="4" type="ORF">EJ995_06980</name>
</gene>
<evidence type="ECO:0000313" key="5">
    <source>
        <dbReference type="Proteomes" id="UP000279600"/>
    </source>
</evidence>
<dbReference type="PANTHER" id="PTHR42951">
    <property type="entry name" value="METALLO-BETA-LACTAMASE DOMAIN-CONTAINING"/>
    <property type="match status" value="1"/>
</dbReference>
<comment type="similarity">
    <text evidence="1">Belongs to the metallo-beta-lactamase superfamily. Class-B beta-lactamase family.</text>
</comment>
<keyword evidence="2" id="KW-0732">Signal</keyword>
<sequence>MKHSLQIIACSLLFATSTIAQINPDQVEIKTTQLTDNFYMLEGRGGNILIAVASDEVMMIDSQFAPLSDKLKTAIAAITDKPLTYLVNTHHHGDHTGGNENFNNENLNIVAQANVLKRLQEANKPDGYLPEITLVEEMRIDLPDENAMIIHVHNAHTDGDSFVYFPKSNVVHMGDVFFNGRYPYIDLKSGGSVNGYIEAQQRVLATINPDTQIVPGHGNLGTYKDLVAHVNMLMDIRSQVKLAIAQEKSRERILADEKITKRYDAQGYGNGFINPERLRGTFYDSLISLEEVDQESKN</sequence>
<dbReference type="InterPro" id="IPR050855">
    <property type="entry name" value="NDM-1-like"/>
</dbReference>
<evidence type="ECO:0000313" key="4">
    <source>
        <dbReference type="EMBL" id="AZQ43988.1"/>
    </source>
</evidence>
<dbReference type="CDD" id="cd16282">
    <property type="entry name" value="metallo-hydrolase-like_MBL-fold"/>
    <property type="match status" value="1"/>
</dbReference>
<feature type="chain" id="PRO_5019395648" evidence="2">
    <location>
        <begin position="21"/>
        <end position="298"/>
    </location>
</feature>
<dbReference type="InterPro" id="IPR001279">
    <property type="entry name" value="Metallo-B-lactamas"/>
</dbReference>
<organism evidence="4 5">
    <name type="scientific">Nonlabens ponticola</name>
    <dbReference type="NCBI Taxonomy" id="2496866"/>
    <lineage>
        <taxon>Bacteria</taxon>
        <taxon>Pseudomonadati</taxon>
        <taxon>Bacteroidota</taxon>
        <taxon>Flavobacteriia</taxon>
        <taxon>Flavobacteriales</taxon>
        <taxon>Flavobacteriaceae</taxon>
        <taxon>Nonlabens</taxon>
    </lineage>
</organism>
<name>A0A3S9MXX4_9FLAO</name>
<dbReference type="SMART" id="SM00849">
    <property type="entry name" value="Lactamase_B"/>
    <property type="match status" value="1"/>
</dbReference>
<keyword evidence="5" id="KW-1185">Reference proteome</keyword>
<dbReference type="InterPro" id="IPR036866">
    <property type="entry name" value="RibonucZ/Hydroxyglut_hydro"/>
</dbReference>
<dbReference type="PANTHER" id="PTHR42951:SF4">
    <property type="entry name" value="ACYL-COENZYME A THIOESTERASE MBLAC2"/>
    <property type="match status" value="1"/>
</dbReference>
<feature type="signal peptide" evidence="2">
    <location>
        <begin position="1"/>
        <end position="20"/>
    </location>
</feature>
<evidence type="ECO:0000256" key="1">
    <source>
        <dbReference type="ARBA" id="ARBA00005250"/>
    </source>
</evidence>
<dbReference type="GO" id="GO:0017001">
    <property type="term" value="P:antibiotic catabolic process"/>
    <property type="evidence" value="ECO:0007669"/>
    <property type="project" value="UniProtKB-ARBA"/>
</dbReference>
<proteinExistence type="inferred from homology"/>
<reference evidence="4 5" key="1">
    <citation type="submission" date="2018-12" db="EMBL/GenBank/DDBJ databases">
        <title>Complete genome of Nonlabens sp. MJ115.</title>
        <authorList>
            <person name="Choi H.S."/>
            <person name="Jung J."/>
        </authorList>
    </citation>
    <scope>NUCLEOTIDE SEQUENCE [LARGE SCALE GENOMIC DNA]</scope>
    <source>
        <strain evidence="4 5">MJ115</strain>
    </source>
</reference>
<dbReference type="KEGG" id="noj:EJ995_06980"/>